<comment type="caution">
    <text evidence="3">The sequence shown here is derived from an EMBL/GenBank/DDBJ whole genome shotgun (WGS) entry which is preliminary data.</text>
</comment>
<dbReference type="AlphaFoldDB" id="A0A4Y8CXQ4"/>
<dbReference type="OrthoDB" id="3564085at2759"/>
<evidence type="ECO:0000313" key="4">
    <source>
        <dbReference type="Proteomes" id="UP000297299"/>
    </source>
</evidence>
<sequence length="659" mass="65723">MKLLLSIPLIVSALVVEATAGGNAVVNHAHDEARAISNGGIDLPGTSLVTINNVVVASTLASAFGDSSVPATVEASAATPSLSDNFPPVSPGHTNIHSSTYESTTVVLSTITVTPPQSVDVTPVTQTSTSPSAIDSQGAALVSPANSGATITSDPSPAASDITQPLVLETSSLEPETSSSAAAAVPLSSTFQSSVVQSSIVESTSDQQYTFASLLTESSVAPSSTILSLPSQSLTIKPTPLQSSAPQTLSESSISQVSIAPSLPSVSTTDAPFLNSTISTVQSLGKSVTYPSYTIVSASSSSSLSTPIASAIVGTPPSNSASIPTITPPYNNVSSTVISAIVGTPSVSFNNSSSTPASDNIGTTSTSATSTTTITSTTTRTGTITKTITESSANVTSQSIIGKFPDTDGPSLTARTTETFTSGGRTWTTTETGPPSTVTASLMLNPSYFASSNGGVVASNGAAPSSGVCTCPSQVTVTVTATPFVVSGGTLTATGTIVASSANSPQESNGSSSQTAYYPPAQASWSTHNVPGFIGVTIPSGGMSYPPKGSATYSTFTAPINSPSLSHTHPYMSIEPTPNLSASYNYSTTSTGSLLGTAVGTGVGTVITPNYAPTTKSSVGLPPAATVTPAIYAGNADVNVVGTESVALIVGFVALILLV</sequence>
<dbReference type="STRING" id="38488.A0A4Y8CXQ4"/>
<reference evidence="3 4" key="1">
    <citation type="submission" date="2017-11" db="EMBL/GenBank/DDBJ databases">
        <title>Comparative genomics of Botrytis spp.</title>
        <authorList>
            <person name="Valero-Jimenez C.A."/>
            <person name="Tapia P."/>
            <person name="Veloso J."/>
            <person name="Silva-Moreno E."/>
            <person name="Staats M."/>
            <person name="Valdes J.H."/>
            <person name="Van Kan J.A.L."/>
        </authorList>
    </citation>
    <scope>NUCLEOTIDE SEQUENCE [LARGE SCALE GENOMIC DNA]</scope>
    <source>
        <strain evidence="3 4">MUCL2830</strain>
    </source>
</reference>
<evidence type="ECO:0008006" key="5">
    <source>
        <dbReference type="Google" id="ProtNLM"/>
    </source>
</evidence>
<accession>A0A4Y8CXQ4</accession>
<keyword evidence="2" id="KW-0732">Signal</keyword>
<feature type="compositionally biased region" description="Polar residues" evidence="1">
    <location>
        <begin position="349"/>
        <end position="362"/>
    </location>
</feature>
<gene>
    <name evidence="3" type="ORF">BOTCAL_0231g00150</name>
</gene>
<name>A0A4Y8CXQ4_9HELO</name>
<dbReference type="EMBL" id="PHWZ01000231">
    <property type="protein sequence ID" value="TEY55628.1"/>
    <property type="molecule type" value="Genomic_DNA"/>
</dbReference>
<feature type="compositionally biased region" description="Polar residues" evidence="1">
    <location>
        <begin position="144"/>
        <end position="155"/>
    </location>
</feature>
<evidence type="ECO:0000256" key="1">
    <source>
        <dbReference type="SAM" id="MobiDB-lite"/>
    </source>
</evidence>
<feature type="compositionally biased region" description="Low complexity" evidence="1">
    <location>
        <begin position="119"/>
        <end position="132"/>
    </location>
</feature>
<keyword evidence="4" id="KW-1185">Reference proteome</keyword>
<proteinExistence type="predicted"/>
<feature type="region of interest" description="Disordered" evidence="1">
    <location>
        <begin position="349"/>
        <end position="377"/>
    </location>
</feature>
<protein>
    <recommendedName>
        <fullName evidence="5">Ig-like domain-containing protein</fullName>
    </recommendedName>
</protein>
<evidence type="ECO:0000313" key="3">
    <source>
        <dbReference type="EMBL" id="TEY55628.1"/>
    </source>
</evidence>
<feature type="compositionally biased region" description="Low complexity" evidence="1">
    <location>
        <begin position="363"/>
        <end position="377"/>
    </location>
</feature>
<feature type="chain" id="PRO_5021202964" description="Ig-like domain-containing protein" evidence="2">
    <location>
        <begin position="21"/>
        <end position="659"/>
    </location>
</feature>
<feature type="region of interest" description="Disordered" evidence="1">
    <location>
        <begin position="119"/>
        <end position="162"/>
    </location>
</feature>
<organism evidence="3 4">
    <name type="scientific">Botryotinia calthae</name>
    <dbReference type="NCBI Taxonomy" id="38488"/>
    <lineage>
        <taxon>Eukaryota</taxon>
        <taxon>Fungi</taxon>
        <taxon>Dikarya</taxon>
        <taxon>Ascomycota</taxon>
        <taxon>Pezizomycotina</taxon>
        <taxon>Leotiomycetes</taxon>
        <taxon>Helotiales</taxon>
        <taxon>Sclerotiniaceae</taxon>
        <taxon>Botryotinia</taxon>
    </lineage>
</organism>
<dbReference type="Proteomes" id="UP000297299">
    <property type="component" value="Unassembled WGS sequence"/>
</dbReference>
<feature type="signal peptide" evidence="2">
    <location>
        <begin position="1"/>
        <end position="20"/>
    </location>
</feature>
<evidence type="ECO:0000256" key="2">
    <source>
        <dbReference type="SAM" id="SignalP"/>
    </source>
</evidence>